<dbReference type="RefSeq" id="WP_337333870.1">
    <property type="nucleotide sequence ID" value="NZ_JBBDHC010000001.1"/>
</dbReference>
<accession>A0AAW9R2G2</accession>
<feature type="region of interest" description="Disordered" evidence="1">
    <location>
        <begin position="1"/>
        <end position="97"/>
    </location>
</feature>
<dbReference type="AlphaFoldDB" id="A0AAW9R2G2"/>
<feature type="compositionally biased region" description="Basic and acidic residues" evidence="1">
    <location>
        <begin position="78"/>
        <end position="97"/>
    </location>
</feature>
<dbReference type="Proteomes" id="UP001364472">
    <property type="component" value="Unassembled WGS sequence"/>
</dbReference>
<proteinExistence type="predicted"/>
<evidence type="ECO:0000313" key="2">
    <source>
        <dbReference type="EMBL" id="MEJ1248154.1"/>
    </source>
</evidence>
<feature type="compositionally biased region" description="Basic and acidic residues" evidence="1">
    <location>
        <begin position="22"/>
        <end position="46"/>
    </location>
</feature>
<dbReference type="EMBL" id="JBBDHC010000001">
    <property type="protein sequence ID" value="MEJ1248154.1"/>
    <property type="molecule type" value="Genomic_DNA"/>
</dbReference>
<name>A0AAW9R2G2_9GAMM</name>
<organism evidence="2 3">
    <name type="scientific">Denitratimonas tolerans</name>
    <dbReference type="NCBI Taxonomy" id="1338420"/>
    <lineage>
        <taxon>Bacteria</taxon>
        <taxon>Pseudomonadati</taxon>
        <taxon>Pseudomonadota</taxon>
        <taxon>Gammaproteobacteria</taxon>
        <taxon>Lysobacterales</taxon>
        <taxon>Lysobacteraceae</taxon>
        <taxon>Denitratimonas</taxon>
    </lineage>
</organism>
<reference evidence="2 3" key="1">
    <citation type="journal article" date="2016" name="Antonie Van Leeuwenhoek">
        <title>Denitratimonas tolerans gen. nov., sp. nov., a denitrifying bacterium isolated from a bioreactor for tannery wastewater treatment.</title>
        <authorList>
            <person name="Han S.I."/>
            <person name="Kim J.O."/>
            <person name="Lee Y.R."/>
            <person name="Ekpeghere K.I."/>
            <person name="Koh S.C."/>
            <person name="Whang K.S."/>
        </authorList>
    </citation>
    <scope>NUCLEOTIDE SEQUENCE [LARGE SCALE GENOMIC DNA]</scope>
    <source>
        <strain evidence="2 3">KACC 17565</strain>
    </source>
</reference>
<gene>
    <name evidence="2" type="ORF">WB794_00460</name>
</gene>
<protein>
    <submittedName>
        <fullName evidence="2">Uncharacterized protein</fullName>
    </submittedName>
</protein>
<evidence type="ECO:0000313" key="3">
    <source>
        <dbReference type="Proteomes" id="UP001364472"/>
    </source>
</evidence>
<feature type="compositionally biased region" description="Basic and acidic residues" evidence="1">
    <location>
        <begin position="54"/>
        <end position="68"/>
    </location>
</feature>
<comment type="caution">
    <text evidence="2">The sequence shown here is derived from an EMBL/GenBank/DDBJ whole genome shotgun (WGS) entry which is preliminary data.</text>
</comment>
<keyword evidence="3" id="KW-1185">Reference proteome</keyword>
<sequence length="97" mass="11006">MSWGPEVCASSEDSGLPASVNRVERETGGRVLSAERRNRGGHEVNRIKVYTPEGRVRVMWDDPRRESARPAQGPQHSAPRELPPRESRGQRPRDDHR</sequence>
<evidence type="ECO:0000256" key="1">
    <source>
        <dbReference type="SAM" id="MobiDB-lite"/>
    </source>
</evidence>